<dbReference type="InterPro" id="IPR011852">
    <property type="entry name" value="TRAP_TAXI"/>
</dbReference>
<keyword evidence="2" id="KW-0675">Receptor</keyword>
<keyword evidence="3" id="KW-1185">Reference proteome</keyword>
<dbReference type="SUPFAM" id="SSF53850">
    <property type="entry name" value="Periplasmic binding protein-like II"/>
    <property type="match status" value="1"/>
</dbReference>
<dbReference type="Pfam" id="PF16868">
    <property type="entry name" value="NMT1_3"/>
    <property type="match status" value="1"/>
</dbReference>
<dbReference type="PANTHER" id="PTHR42941:SF1">
    <property type="entry name" value="SLL1037 PROTEIN"/>
    <property type="match status" value="1"/>
</dbReference>
<feature type="chain" id="PRO_5003947134" evidence="1">
    <location>
        <begin position="26"/>
        <end position="329"/>
    </location>
</feature>
<protein>
    <submittedName>
        <fullName evidence="2">TRAP transporter solute receptor, TAXI family</fullName>
    </submittedName>
</protein>
<dbReference type="CDD" id="cd13520">
    <property type="entry name" value="PBP2_TAXI_TRAP"/>
    <property type="match status" value="1"/>
</dbReference>
<name>L0R8L8_9BACT</name>
<accession>L0R8L8</accession>
<dbReference type="HOGENOM" id="CLU_033215_4_1_7"/>
<keyword evidence="1" id="KW-0732">Signal</keyword>
<dbReference type="EMBL" id="FO203522">
    <property type="protein sequence ID" value="CCO22525.1"/>
    <property type="molecule type" value="Genomic_DNA"/>
</dbReference>
<dbReference type="eggNOG" id="COG2358">
    <property type="taxonomic scope" value="Bacteria"/>
</dbReference>
<feature type="signal peptide" evidence="1">
    <location>
        <begin position="1"/>
        <end position="25"/>
    </location>
</feature>
<dbReference type="KEGG" id="dhy:DESAM_20234"/>
<dbReference type="NCBIfam" id="TIGR02122">
    <property type="entry name" value="TRAP_TAXI"/>
    <property type="match status" value="1"/>
</dbReference>
<evidence type="ECO:0000313" key="2">
    <source>
        <dbReference type="EMBL" id="CCO22525.1"/>
    </source>
</evidence>
<proteinExistence type="predicted"/>
<sequence>MFKKISCIVLACMLCIAFSAATSQASDKNLIIATATTGGTYYPVGVAIGTLVSIKLAKTDKITATAINSAGSGENIQMLKNKEADLAILQALYGLNAYKGEGPYKGKAFKDFRSITMLWENVEHFPLLNKYVKNGNIEDLKTLDRKFSIGKRGSGSEGSGRTLLKIMGVDVENDLILEFLGYTPSAQAMMDGRISGANIPAGPPAAAITQLYAQLGADNVTVLQFTDAQLAKIQKKYPIWNRYVIPAETYPSQKEDINTIAQPNFLACRADLPDEVVYKITKTIYEDLPFLNRIHKATKAMSLERATTGLPAPLHPGAEKYYREVGIIK</sequence>
<evidence type="ECO:0000256" key="1">
    <source>
        <dbReference type="SAM" id="SignalP"/>
    </source>
</evidence>
<dbReference type="RefSeq" id="WP_015335135.1">
    <property type="nucleotide sequence ID" value="NC_020055.1"/>
</dbReference>
<evidence type="ECO:0000313" key="3">
    <source>
        <dbReference type="Proteomes" id="UP000010808"/>
    </source>
</evidence>
<dbReference type="PATRIC" id="fig|1121451.3.peg.507"/>
<dbReference type="OrthoDB" id="9780180at2"/>
<dbReference type="PANTHER" id="PTHR42941">
    <property type="entry name" value="SLL1037 PROTEIN"/>
    <property type="match status" value="1"/>
</dbReference>
<organism evidence="2 3">
    <name type="scientific">Maridesulfovibrio hydrothermalis AM13 = DSM 14728</name>
    <dbReference type="NCBI Taxonomy" id="1121451"/>
    <lineage>
        <taxon>Bacteria</taxon>
        <taxon>Pseudomonadati</taxon>
        <taxon>Thermodesulfobacteriota</taxon>
        <taxon>Desulfovibrionia</taxon>
        <taxon>Desulfovibrionales</taxon>
        <taxon>Desulfovibrionaceae</taxon>
        <taxon>Maridesulfovibrio</taxon>
    </lineage>
</organism>
<gene>
    <name evidence="2" type="ORF">DESAM_20234</name>
</gene>
<dbReference type="AlphaFoldDB" id="L0R8L8"/>
<dbReference type="Gene3D" id="3.40.190.10">
    <property type="entry name" value="Periplasmic binding protein-like II"/>
    <property type="match status" value="2"/>
</dbReference>
<dbReference type="Proteomes" id="UP000010808">
    <property type="component" value="Chromosome"/>
</dbReference>
<dbReference type="STRING" id="1121451.DESAM_20234"/>
<reference evidence="2 3" key="1">
    <citation type="submission" date="2012-10" db="EMBL/GenBank/DDBJ databases">
        <authorList>
            <person name="Genoscope - CEA"/>
        </authorList>
    </citation>
    <scope>NUCLEOTIDE SEQUENCE [LARGE SCALE GENOMIC DNA]</scope>
    <source>
        <strain evidence="3">AM13 / DSM 14728</strain>
    </source>
</reference>